<dbReference type="VEuPathDB" id="VectorBase:LLOJ008471"/>
<evidence type="ECO:0000256" key="2">
    <source>
        <dbReference type="ARBA" id="ARBA00004496"/>
    </source>
</evidence>
<evidence type="ECO:0000256" key="4">
    <source>
        <dbReference type="ARBA" id="ARBA00015336"/>
    </source>
</evidence>
<keyword evidence="5" id="KW-0963">Cytoplasm</keyword>
<evidence type="ECO:0000259" key="9">
    <source>
        <dbReference type="Pfam" id="PF24437"/>
    </source>
</evidence>
<dbReference type="PANTHER" id="PTHR13322">
    <property type="entry name" value="C1ORF73 PROTEIN"/>
    <property type="match status" value="1"/>
</dbReference>
<dbReference type="InterPro" id="IPR056516">
    <property type="entry name" value="INTS7_N"/>
</dbReference>
<dbReference type="InterPro" id="IPR011989">
    <property type="entry name" value="ARM-like"/>
</dbReference>
<dbReference type="InterPro" id="IPR056517">
    <property type="entry name" value="INTS7_HB"/>
</dbReference>
<dbReference type="Pfam" id="PF22965">
    <property type="entry name" value="INTS7_C"/>
    <property type="match status" value="2"/>
</dbReference>
<feature type="domain" description="Integrator complex subunit 7 C-terminal" evidence="7">
    <location>
        <begin position="1713"/>
        <end position="1816"/>
    </location>
</feature>
<reference evidence="12" key="1">
    <citation type="submission" date="2012-05" db="EMBL/GenBank/DDBJ databases">
        <title>Whole Genome Assembly of Lutzomyia longipalpis.</title>
        <authorList>
            <person name="Richards S."/>
            <person name="Qu C."/>
            <person name="Dillon R."/>
            <person name="Worley K."/>
            <person name="Scherer S."/>
            <person name="Batterton M."/>
            <person name="Taylor A."/>
            <person name="Hawes A."/>
            <person name="Hernandez B."/>
            <person name="Kovar C."/>
            <person name="Mandapat C."/>
            <person name="Pham C."/>
            <person name="Qu C."/>
            <person name="Jing C."/>
            <person name="Bess C."/>
            <person name="Bandaranaike D."/>
            <person name="Ngo D."/>
            <person name="Ongeri F."/>
            <person name="Arias F."/>
            <person name="Lara F."/>
            <person name="Weissenberger G."/>
            <person name="Kamau G."/>
            <person name="Han H."/>
            <person name="Shen H."/>
            <person name="Dinh H."/>
            <person name="Khalil I."/>
            <person name="Jones J."/>
            <person name="Shafer J."/>
            <person name="Jayaseelan J."/>
            <person name="Quiroz J."/>
            <person name="Blankenburg K."/>
            <person name="Nguyen L."/>
            <person name="Jackson L."/>
            <person name="Francisco L."/>
            <person name="Tang L.-Y."/>
            <person name="Pu L.-L."/>
            <person name="Perales L."/>
            <person name="Lorensuhewa L."/>
            <person name="Munidasa M."/>
            <person name="Coyle M."/>
            <person name="Taylor M."/>
            <person name="Puazo M."/>
            <person name="Firestine M."/>
            <person name="Scheel M."/>
            <person name="Javaid M."/>
            <person name="Wang M."/>
            <person name="Li M."/>
            <person name="Tabassum N."/>
            <person name="Saada N."/>
            <person name="Osuji N."/>
            <person name="Aqrawi P."/>
            <person name="Fu Q."/>
            <person name="Thornton R."/>
            <person name="Raj R."/>
            <person name="Goodspeed R."/>
            <person name="Mata R."/>
            <person name="Najjar R."/>
            <person name="Gubbala S."/>
            <person name="Lee S."/>
            <person name="Denson S."/>
            <person name="Patil S."/>
            <person name="Macmil S."/>
            <person name="Qi S."/>
            <person name="Matskevitch T."/>
            <person name="Palculict T."/>
            <person name="Mathew T."/>
            <person name="Vee V."/>
            <person name="Velamala V."/>
            <person name="Korchina V."/>
            <person name="Cai W."/>
            <person name="Liu W."/>
            <person name="Dai W."/>
            <person name="Zou X."/>
            <person name="Zhu Y."/>
            <person name="Zhang Y."/>
            <person name="Wu Y.-Q."/>
            <person name="Xin Y."/>
            <person name="Nazarath L."/>
            <person name="Kovar C."/>
            <person name="Han Y."/>
            <person name="Muzny D."/>
            <person name="Gibbs R."/>
        </authorList>
    </citation>
    <scope>NUCLEOTIDE SEQUENCE [LARGE SCALE GENOMIC DNA]</scope>
    <source>
        <strain evidence="12">Jacobina</strain>
    </source>
</reference>
<dbReference type="InterPro" id="IPR054519">
    <property type="entry name" value="INTS7_C"/>
</dbReference>
<name>A0A1B0EWN6_LUTLO</name>
<evidence type="ECO:0000313" key="12">
    <source>
        <dbReference type="Proteomes" id="UP000092461"/>
    </source>
</evidence>
<dbReference type="SUPFAM" id="SSF48371">
    <property type="entry name" value="ARM repeat"/>
    <property type="match status" value="2"/>
</dbReference>
<accession>A0A1B0EWN6</accession>
<feature type="domain" description="Integrator complex subunit 7 helical bundle" evidence="9">
    <location>
        <begin position="566"/>
        <end position="760"/>
    </location>
</feature>
<protein>
    <recommendedName>
        <fullName evidence="4">Integrator complex subunit 7</fullName>
    </recommendedName>
</protein>
<proteinExistence type="inferred from homology"/>
<feature type="domain" description="Integrator complex subunit 7 helical bundle" evidence="9">
    <location>
        <begin position="1448"/>
        <end position="1642"/>
    </location>
</feature>
<dbReference type="GO" id="GO:0032039">
    <property type="term" value="C:integrator complex"/>
    <property type="evidence" value="ECO:0007669"/>
    <property type="project" value="InterPro"/>
</dbReference>
<dbReference type="InterPro" id="IPR016024">
    <property type="entry name" value="ARM-type_fold"/>
</dbReference>
<comment type="subcellular location">
    <subcellularLocation>
        <location evidence="2">Cytoplasm</location>
    </subcellularLocation>
    <subcellularLocation>
        <location evidence="1">Nucleus</location>
    </subcellularLocation>
</comment>
<dbReference type="GO" id="GO:0005737">
    <property type="term" value="C:cytoplasm"/>
    <property type="evidence" value="ECO:0007669"/>
    <property type="project" value="UniProtKB-SubCell"/>
</dbReference>
<dbReference type="VEuPathDB" id="VectorBase:LLONM1_007947"/>
<dbReference type="GO" id="GO:0034472">
    <property type="term" value="P:snRNA 3'-end processing"/>
    <property type="evidence" value="ECO:0007669"/>
    <property type="project" value="TreeGrafter"/>
</dbReference>
<reference evidence="11" key="3">
    <citation type="submission" date="2020-05" db="UniProtKB">
        <authorList>
            <consortium name="EnsemblMetazoa"/>
        </authorList>
    </citation>
    <scope>IDENTIFICATION</scope>
    <source>
        <strain evidence="11">Jacobina</strain>
    </source>
</reference>
<feature type="domain" description="Integrator complex subunit 7 N-terminal" evidence="8">
    <location>
        <begin position="973"/>
        <end position="1447"/>
    </location>
</feature>
<evidence type="ECO:0000256" key="6">
    <source>
        <dbReference type="ARBA" id="ARBA00023242"/>
    </source>
</evidence>
<dbReference type="InterPro" id="IPR033060">
    <property type="entry name" value="INTS7"/>
</dbReference>
<keyword evidence="12" id="KW-1185">Reference proteome</keyword>
<organism evidence="11 12">
    <name type="scientific">Lutzomyia longipalpis</name>
    <name type="common">Sand fly</name>
    <dbReference type="NCBI Taxonomy" id="7200"/>
    <lineage>
        <taxon>Eukaryota</taxon>
        <taxon>Metazoa</taxon>
        <taxon>Ecdysozoa</taxon>
        <taxon>Arthropoda</taxon>
        <taxon>Hexapoda</taxon>
        <taxon>Insecta</taxon>
        <taxon>Pterygota</taxon>
        <taxon>Neoptera</taxon>
        <taxon>Endopterygota</taxon>
        <taxon>Diptera</taxon>
        <taxon>Nematocera</taxon>
        <taxon>Psychodoidea</taxon>
        <taxon>Psychodidae</taxon>
        <taxon>Lutzomyia</taxon>
        <taxon>Lutzomyia</taxon>
    </lineage>
</organism>
<evidence type="ECO:0000259" key="7">
    <source>
        <dbReference type="Pfam" id="PF22965"/>
    </source>
</evidence>
<dbReference type="EnsemblMetazoa" id="LLOJ008471-RA">
    <property type="protein sequence ID" value="LLOJ008471-PA"/>
    <property type="gene ID" value="LLOJ008471"/>
</dbReference>
<feature type="domain" description="Integrator complex subunit 7 C-terminal" evidence="7">
    <location>
        <begin position="843"/>
        <end position="966"/>
    </location>
</feature>
<dbReference type="Pfam" id="PF24436">
    <property type="entry name" value="INTS7_N"/>
    <property type="match status" value="2"/>
</dbReference>
<evidence type="ECO:0000313" key="10">
    <source>
        <dbReference type="EMBL" id="MBC1178624.1"/>
    </source>
</evidence>
<comment type="similarity">
    <text evidence="3">Belongs to the Integrator subunit 7 family.</text>
</comment>
<evidence type="ECO:0000313" key="11">
    <source>
        <dbReference type="EnsemblMetazoa" id="LLOJ008471-PA"/>
    </source>
</evidence>
<evidence type="ECO:0000256" key="1">
    <source>
        <dbReference type="ARBA" id="ARBA00004123"/>
    </source>
</evidence>
<sequence length="1838" mass="205819">MSNPLGIRVNNESFLNENEQDANSSMTELDKGLRSTKVGEQCEAIVRFPKLFEKYPFPILINSSFLKLAEFFQNGSNLLRLWVLRVCQQSEKHLDKILSVDEFVKRIFYVTHSNNPIERALAIRTLGAVARIIPEKQQVHHAIRQALDSHDMVEVEAAIYASVQFAAQSKTFAISMCSKVATMIESLNTPINMKLQLIPVLRHMHHDANTAALVKTLCINLLPKYPSENFVVVILDSLSKLSCQTLVDIPDQVNVLLGYLSDPRRKVRYQVLHSLQCLAEIGAHLWPSGTVRDLLTTARACEDDGNEQSLILAVVLTPTRCPITCHSLLSEEQQLVHNLCSGCLMLEHHSASARALAILTSLINYCHAEHTVPPASYMNLINLHLESLIVTSLPQAKLTKEFSQYLKCGVQLSENDPEFGETFVDLMGSLLLDQFVYCEKHTVLICETFAAICSQFSTNKFPALVQPYTPSGIGEERMDVDEGHEAKNPIHSLLPDILRKLVFLVDKGQAEKNVQFIELMCAVCLQSHLGAAIPENVFNAMERVVSAINCWSQYRIARSASRYGHHFFSAKIYAKLAGVVSLEKLHFFLIALSQISKAECVLMYGREFEDIAKKYSTLNTEEYLPLSQRLEKAIALYWKALATLKASSSPNHPMTFQSEFIRLRGQFLEALFTAVITKNTQLITLPPAIAQSLAQNSRDHLQMYGHVTNQLRKTVKTFKVCEDSYAKLYKSAFDADPCTLQYLQLAQFLCSVLGNSVEAVCFVSPSDSPNQPTEGVYPETRLFLHGCQRIIKEMQKLPKESGNKKSITTEHTQVLLNQIEMAMSMPLCIPRFFFQVLQNTSIKLSVLPQPRAAGEPVNLQTNSSLVVKVEGVIQHSGTKPSMFRSIDSVQLTLVAQLHSQRPNEMKPQNDITMTQTVKPHRDFLSGSFLLQLNNIQTTSMGTPISVGGQWQVTVEACVIDKSGALWNTGPKRSNLLRLWVLRVCQQSEKHLDKILSVDEFVKRIFYVTHSNNPIERALAIRTLGAVARIIPEKQQVHHAIRQALDSHDMVEVEAAIYASVQFAAQSKTFAISMCSKLQLIPVLRHMHHDANTAALVKTLCINLLPKYPSENFVVVILDSLSKLSCQTLVDIPDQVNVLLGYLSDPRRKVRYQVLHSLQCLAEIGAHLWPSGTVRDLLTIARACEDDGNEQSLILAVVLTLTRCPITCHSLLSEEQQLVHNLCSGCLMLEHHSASARALAILTSLINYCHAEHTVPPASYMNLINLHLESLIVTSLPQEKLTKEFSQYLKCGVLLSENDPEFGETFVDLMGSLLLDQFVYCEKHTVLICETFAAICSQFSTNKFPALVQPYTPSGIGEERMDVDEGHEAKNPIHSLLPDILRKLVFLVDKGQAEKNVQFIELMCAVCLQSHLGAAIPENVFNAMERVVGAINCWSQYRIARSASRYGHHFFSAKIYAKLAGVVSLEKLHFFLIALSQISKAECVLMYGREFEDIAKKYSTLNTEEYLPLSQRLEKAIALYWKALATLKASSSPNHPMTFQSEFIRLRGQFLEALFTAVITKNTQLITLPPAIAQSLAQNSRDHLQMYGHVTNQLRKTVKTFKVCEDSYAKLYKSAFDADPCTLQYLQLALFLCSVLGNSVEAVCFVSPSDSPNQPTEGVYPETRLFLHGCQRIIKEMQKLPKESGNKKSITTEHTQVLLNQIEMAMSMPLCIPRSLVVKVEGVIQHSGTKPSMFRSIDSVQLTLVAQLHSQRPNEMKPQNDITMTQTVKPHRDFLSGSFLLQLNNIQTTSMGTPISVGGQWQVTVEACVIDKSGALWNTGPKSTLLVRVPDDQNKRIYF</sequence>
<evidence type="ECO:0000259" key="8">
    <source>
        <dbReference type="Pfam" id="PF24436"/>
    </source>
</evidence>
<dbReference type="Pfam" id="PF24437">
    <property type="entry name" value="INTS7_HB"/>
    <property type="match status" value="2"/>
</dbReference>
<feature type="domain" description="Integrator complex subunit 7 N-terminal" evidence="8">
    <location>
        <begin position="26"/>
        <end position="565"/>
    </location>
</feature>
<evidence type="ECO:0000256" key="3">
    <source>
        <dbReference type="ARBA" id="ARBA00008565"/>
    </source>
</evidence>
<dbReference type="EMBL" id="AJWK01028669">
    <property type="status" value="NOT_ANNOTATED_CDS"/>
    <property type="molecule type" value="Genomic_DNA"/>
</dbReference>
<reference evidence="10" key="2">
    <citation type="journal article" date="2020" name="BMC">
        <title>Leishmania infection induces a limited differential gene expression in the sand fly midgut.</title>
        <authorList>
            <person name="Coutinho-Abreu I.V."/>
            <person name="Serafim T.D."/>
            <person name="Meneses C."/>
            <person name="Kamhawi S."/>
            <person name="Oliveira F."/>
            <person name="Valenzuela J.G."/>
        </authorList>
    </citation>
    <scope>NUCLEOTIDE SEQUENCE</scope>
    <source>
        <strain evidence="10">Jacobina</strain>
        <tissue evidence="10">Midgut</tissue>
    </source>
</reference>
<dbReference type="EMBL" id="GITU01009921">
    <property type="protein sequence ID" value="MBC1178624.1"/>
    <property type="molecule type" value="Transcribed_RNA"/>
</dbReference>
<dbReference type="EMBL" id="AJWK01028668">
    <property type="status" value="NOT_ANNOTATED_CDS"/>
    <property type="molecule type" value="Genomic_DNA"/>
</dbReference>
<keyword evidence="6" id="KW-0539">Nucleus</keyword>
<dbReference type="Gene3D" id="1.25.10.10">
    <property type="entry name" value="Leucine-rich Repeat Variant"/>
    <property type="match status" value="2"/>
</dbReference>
<evidence type="ECO:0000256" key="5">
    <source>
        <dbReference type="ARBA" id="ARBA00022490"/>
    </source>
</evidence>
<dbReference type="Proteomes" id="UP000092461">
    <property type="component" value="Unassembled WGS sequence"/>
</dbReference>
<dbReference type="PANTHER" id="PTHR13322:SF2">
    <property type="entry name" value="INTEGRATOR COMPLEX SUBUNIT 7"/>
    <property type="match status" value="1"/>
</dbReference>